<organism evidence="1 2">
    <name type="scientific">Portibacter lacus</name>
    <dbReference type="NCBI Taxonomy" id="1099794"/>
    <lineage>
        <taxon>Bacteria</taxon>
        <taxon>Pseudomonadati</taxon>
        <taxon>Bacteroidota</taxon>
        <taxon>Saprospiria</taxon>
        <taxon>Saprospirales</taxon>
        <taxon>Haliscomenobacteraceae</taxon>
        <taxon>Portibacter</taxon>
    </lineage>
</organism>
<sequence length="266" mass="31198">MIKEQCIGFLNTPPLWEDNLFDIEQFDFPDLDMESFQPAVIPRNIRLGHQIEYVFMQLVTHSPNFDVMLHNLPICDEIRTVGEIDFILKDRKRNQLIHVELTYKFYIVDPAVAEPLHRLIGPNRRDKFVTKLEKIKKIQFPLLHTEAGAQALLERNIDHLDLVHQCCFKGQLFMPYLNSEIKIGGLNHDCVVGFWLRFAEFNDPEFADAEYYIPTKSEWVIEPSNQVPYQCHLEILKEVNARLLEGKAPLIWSKSKNNVFKKFFVV</sequence>
<reference evidence="1" key="1">
    <citation type="journal article" date="2014" name="Int. J. Syst. Evol. Microbiol.">
        <title>Complete genome sequence of Corynebacterium casei LMG S-19264T (=DSM 44701T), isolated from a smear-ripened cheese.</title>
        <authorList>
            <consortium name="US DOE Joint Genome Institute (JGI-PGF)"/>
            <person name="Walter F."/>
            <person name="Albersmeier A."/>
            <person name="Kalinowski J."/>
            <person name="Ruckert C."/>
        </authorList>
    </citation>
    <scope>NUCLEOTIDE SEQUENCE</scope>
    <source>
        <strain evidence="1">NBRC 108769</strain>
    </source>
</reference>
<dbReference type="Pfam" id="PF08907">
    <property type="entry name" value="DUF1853"/>
    <property type="match status" value="1"/>
</dbReference>
<protein>
    <recommendedName>
        <fullName evidence="3">DUF1853 family protein</fullName>
    </recommendedName>
</protein>
<dbReference type="InterPro" id="IPR015003">
    <property type="entry name" value="DUF1853"/>
</dbReference>
<dbReference type="AlphaFoldDB" id="A0AA37WDX9"/>
<comment type="caution">
    <text evidence="1">The sequence shown here is derived from an EMBL/GenBank/DDBJ whole genome shotgun (WGS) entry which is preliminary data.</text>
</comment>
<evidence type="ECO:0000313" key="1">
    <source>
        <dbReference type="EMBL" id="GLR15600.1"/>
    </source>
</evidence>
<keyword evidence="2" id="KW-1185">Reference proteome</keyword>
<evidence type="ECO:0000313" key="2">
    <source>
        <dbReference type="Proteomes" id="UP001156666"/>
    </source>
</evidence>
<accession>A0AA37WDX9</accession>
<proteinExistence type="predicted"/>
<name>A0AA37WDX9_9BACT</name>
<reference evidence="1" key="2">
    <citation type="submission" date="2023-01" db="EMBL/GenBank/DDBJ databases">
        <title>Draft genome sequence of Portibacter lacus strain NBRC 108769.</title>
        <authorList>
            <person name="Sun Q."/>
            <person name="Mori K."/>
        </authorList>
    </citation>
    <scope>NUCLEOTIDE SEQUENCE</scope>
    <source>
        <strain evidence="1">NBRC 108769</strain>
    </source>
</reference>
<evidence type="ECO:0008006" key="3">
    <source>
        <dbReference type="Google" id="ProtNLM"/>
    </source>
</evidence>
<dbReference type="RefSeq" id="WP_235292497.1">
    <property type="nucleotide sequence ID" value="NZ_BSOH01000001.1"/>
</dbReference>
<dbReference type="Proteomes" id="UP001156666">
    <property type="component" value="Unassembled WGS sequence"/>
</dbReference>
<gene>
    <name evidence="1" type="ORF">GCM10007940_02150</name>
</gene>
<dbReference type="EMBL" id="BSOH01000001">
    <property type="protein sequence ID" value="GLR15600.1"/>
    <property type="molecule type" value="Genomic_DNA"/>
</dbReference>